<evidence type="ECO:0000313" key="2">
    <source>
        <dbReference type="EMBL" id="REF86060.1"/>
    </source>
</evidence>
<dbReference type="InterPro" id="IPR003718">
    <property type="entry name" value="OsmC/Ohr_fam"/>
</dbReference>
<comment type="caution">
    <text evidence="2">The sequence shown here is derived from an EMBL/GenBank/DDBJ whole genome shotgun (WGS) entry which is preliminary data.</text>
</comment>
<organism evidence="2 3">
    <name type="scientific">Methylovirgula ligni</name>
    <dbReference type="NCBI Taxonomy" id="569860"/>
    <lineage>
        <taxon>Bacteria</taxon>
        <taxon>Pseudomonadati</taxon>
        <taxon>Pseudomonadota</taxon>
        <taxon>Alphaproteobacteria</taxon>
        <taxon>Hyphomicrobiales</taxon>
        <taxon>Beijerinckiaceae</taxon>
        <taxon>Methylovirgula</taxon>
    </lineage>
</organism>
<name>A0A3D9YTY8_9HYPH</name>
<evidence type="ECO:0000313" key="3">
    <source>
        <dbReference type="Proteomes" id="UP000256900"/>
    </source>
</evidence>
<dbReference type="InterPro" id="IPR019953">
    <property type="entry name" value="OHR"/>
</dbReference>
<dbReference type="InterPro" id="IPR036102">
    <property type="entry name" value="OsmC/Ohrsf"/>
</dbReference>
<dbReference type="PANTHER" id="PTHR33797:SF2">
    <property type="entry name" value="ORGANIC HYDROPEROXIDE RESISTANCE PROTEIN-LIKE"/>
    <property type="match status" value="1"/>
</dbReference>
<comment type="similarity">
    <text evidence="1">Belongs to the OsmC/Ohr family.</text>
</comment>
<dbReference type="Pfam" id="PF02566">
    <property type="entry name" value="OsmC"/>
    <property type="match status" value="1"/>
</dbReference>
<accession>A0A3D9YTY8</accession>
<dbReference type="GO" id="GO:0006979">
    <property type="term" value="P:response to oxidative stress"/>
    <property type="evidence" value="ECO:0007669"/>
    <property type="project" value="InterPro"/>
</dbReference>
<dbReference type="SUPFAM" id="SSF82784">
    <property type="entry name" value="OsmC-like"/>
    <property type="match status" value="1"/>
</dbReference>
<dbReference type="Proteomes" id="UP000256900">
    <property type="component" value="Unassembled WGS sequence"/>
</dbReference>
<dbReference type="InterPro" id="IPR015946">
    <property type="entry name" value="KH_dom-like_a/b"/>
</dbReference>
<proteinExistence type="inferred from homology"/>
<reference evidence="2 3" key="1">
    <citation type="submission" date="2018-08" db="EMBL/GenBank/DDBJ databases">
        <title>Genomic Encyclopedia of Type Strains, Phase IV (KMG-IV): sequencing the most valuable type-strain genomes for metagenomic binning, comparative biology and taxonomic classification.</title>
        <authorList>
            <person name="Goeker M."/>
        </authorList>
    </citation>
    <scope>NUCLEOTIDE SEQUENCE [LARGE SCALE GENOMIC DNA]</scope>
    <source>
        <strain evidence="2 3">BW863</strain>
    </source>
</reference>
<dbReference type="NCBIfam" id="TIGR03561">
    <property type="entry name" value="organ_hyd_perox"/>
    <property type="match status" value="1"/>
</dbReference>
<dbReference type="EMBL" id="QUMO01000003">
    <property type="protein sequence ID" value="REF86060.1"/>
    <property type="molecule type" value="Genomic_DNA"/>
</dbReference>
<keyword evidence="3" id="KW-1185">Reference proteome</keyword>
<dbReference type="PANTHER" id="PTHR33797">
    <property type="entry name" value="ORGANIC HYDROPEROXIDE RESISTANCE PROTEIN-LIKE"/>
    <property type="match status" value="1"/>
</dbReference>
<sequence length="132" mass="14015">MTAKVLFTGKTHNTNGKNAAAHSSDGFLDLKLPAPHPEAENLFGAAWSACYMGALELAATQKKVKLPPEVAIDAEINLNHDASSGFFLTARLDVSLPGLDRRVAEELIHAAHGICPYSKATHGNIAVETNLV</sequence>
<dbReference type="AlphaFoldDB" id="A0A3D9YTY8"/>
<protein>
    <submittedName>
        <fullName evidence="2">Ohr subfamily peroxiredoxin</fullName>
    </submittedName>
</protein>
<gene>
    <name evidence="2" type="ORF">DES32_2103</name>
</gene>
<dbReference type="Gene3D" id="3.30.300.20">
    <property type="match status" value="1"/>
</dbReference>
<dbReference type="Gene3D" id="2.20.25.10">
    <property type="match status" value="1"/>
</dbReference>
<dbReference type="RefSeq" id="WP_115836643.1">
    <property type="nucleotide sequence ID" value="NZ_CP025086.1"/>
</dbReference>
<dbReference type="OrthoDB" id="9797508at2"/>
<evidence type="ECO:0000256" key="1">
    <source>
        <dbReference type="ARBA" id="ARBA00007378"/>
    </source>
</evidence>